<dbReference type="KEGG" id="hazt:125177533"/>
<proteinExistence type="predicted"/>
<feature type="compositionally biased region" description="Acidic residues" evidence="1">
    <location>
        <begin position="182"/>
        <end position="191"/>
    </location>
</feature>
<dbReference type="AlphaFoldDB" id="A0A979FP79"/>
<organism evidence="4 5">
    <name type="scientific">Hyalella azteca</name>
    <name type="common">Amphipod</name>
    <dbReference type="NCBI Taxonomy" id="294128"/>
    <lineage>
        <taxon>Eukaryota</taxon>
        <taxon>Metazoa</taxon>
        <taxon>Ecdysozoa</taxon>
        <taxon>Arthropoda</taxon>
        <taxon>Crustacea</taxon>
        <taxon>Multicrustacea</taxon>
        <taxon>Malacostraca</taxon>
        <taxon>Eumalacostraca</taxon>
        <taxon>Peracarida</taxon>
        <taxon>Amphipoda</taxon>
        <taxon>Senticaudata</taxon>
        <taxon>Talitrida</taxon>
        <taxon>Talitroidea</taxon>
        <taxon>Hyalellidae</taxon>
        <taxon>Hyalella</taxon>
    </lineage>
</organism>
<evidence type="ECO:0000256" key="3">
    <source>
        <dbReference type="SAM" id="SignalP"/>
    </source>
</evidence>
<evidence type="ECO:0000313" key="5">
    <source>
        <dbReference type="RefSeq" id="XP_047738893.1"/>
    </source>
</evidence>
<dbReference type="RefSeq" id="XP_047738893.1">
    <property type="nucleotide sequence ID" value="XM_047882937.1"/>
</dbReference>
<sequence length="307" mass="32894">MRFFMFICCLVCELILFVTAEPRAKNAAIDVDGVTEQSDLKVEDLTTEEEFDRGPVKKIVDVAGQVMTAGADDSTGISDHTTDSTVGKKNVVLLNVDENVYLILTLVPVILVLFGILTIVFQFRLAAAMNLMRRRMEESHELREIHPVLSPEPRSDAGDDNRGSDTDKGNNGSKSKANPNSEEIEDSEANDVTDQTSLKETKKPGPDGKAGATIVSVTSQRDGEAEENVTNGDKEDTTSSNSGDACQVDVSKLEKLDESKEGAAFAGSCDVDNLLKKADTFAVAMENGSPKKAPDSGACAGGLKMVK</sequence>
<keyword evidence="3" id="KW-0732">Signal</keyword>
<keyword evidence="2" id="KW-1133">Transmembrane helix</keyword>
<keyword evidence="4" id="KW-1185">Reference proteome</keyword>
<feature type="signal peptide" evidence="3">
    <location>
        <begin position="1"/>
        <end position="20"/>
    </location>
</feature>
<feature type="transmembrane region" description="Helical" evidence="2">
    <location>
        <begin position="100"/>
        <end position="126"/>
    </location>
</feature>
<evidence type="ECO:0000256" key="1">
    <source>
        <dbReference type="SAM" id="MobiDB-lite"/>
    </source>
</evidence>
<gene>
    <name evidence="5" type="primary">LOC125177533</name>
</gene>
<feature type="compositionally biased region" description="Basic and acidic residues" evidence="1">
    <location>
        <begin position="153"/>
        <end position="168"/>
    </location>
</feature>
<reference evidence="5" key="1">
    <citation type="submission" date="2025-08" db="UniProtKB">
        <authorList>
            <consortium name="RefSeq"/>
        </authorList>
    </citation>
    <scope>IDENTIFICATION</scope>
    <source>
        <tissue evidence="5">Whole organism</tissue>
    </source>
</reference>
<feature type="region of interest" description="Disordered" evidence="1">
    <location>
        <begin position="287"/>
        <end position="307"/>
    </location>
</feature>
<protein>
    <submittedName>
        <fullName evidence="5">Uncharacterized protein LOC125177533</fullName>
    </submittedName>
</protein>
<feature type="region of interest" description="Disordered" evidence="1">
    <location>
        <begin position="142"/>
        <end position="245"/>
    </location>
</feature>
<feature type="compositionally biased region" description="Polar residues" evidence="1">
    <location>
        <begin position="169"/>
        <end position="181"/>
    </location>
</feature>
<keyword evidence="2" id="KW-0472">Membrane</keyword>
<feature type="compositionally biased region" description="Basic and acidic residues" evidence="1">
    <location>
        <begin position="197"/>
        <end position="206"/>
    </location>
</feature>
<name>A0A979FP79_HYAAZ</name>
<accession>A0A979FP79</accession>
<evidence type="ECO:0000256" key="2">
    <source>
        <dbReference type="SAM" id="Phobius"/>
    </source>
</evidence>
<dbReference type="Proteomes" id="UP000694843">
    <property type="component" value="Unplaced"/>
</dbReference>
<evidence type="ECO:0000313" key="4">
    <source>
        <dbReference type="Proteomes" id="UP000694843"/>
    </source>
</evidence>
<feature type="chain" id="PRO_5036731951" evidence="3">
    <location>
        <begin position="21"/>
        <end position="307"/>
    </location>
</feature>
<dbReference type="GeneID" id="125177533"/>
<keyword evidence="2" id="KW-0812">Transmembrane</keyword>